<dbReference type="FunFam" id="3.50.80.10:FF:000001">
    <property type="entry name" value="D-aminoacyl-tRNA deacylase"/>
    <property type="match status" value="1"/>
</dbReference>
<evidence type="ECO:0000256" key="2">
    <source>
        <dbReference type="ARBA" id="ARBA00013056"/>
    </source>
</evidence>
<keyword evidence="6" id="KW-0378">Hydrolase</keyword>
<dbReference type="EMBL" id="JANBOJ010000094">
    <property type="protein sequence ID" value="KAJ1722801.1"/>
    <property type="molecule type" value="Genomic_DNA"/>
</dbReference>
<evidence type="ECO:0000256" key="6">
    <source>
        <dbReference type="RuleBase" id="RU003470"/>
    </source>
</evidence>
<keyword evidence="6" id="KW-0820">tRNA-binding</keyword>
<comment type="caution">
    <text evidence="7">The sequence shown here is derived from an EMBL/GenBank/DDBJ whole genome shotgun (WGS) entry which is preliminary data.</text>
</comment>
<reference evidence="7" key="1">
    <citation type="submission" date="2022-07" db="EMBL/GenBank/DDBJ databases">
        <title>Phylogenomic reconstructions and comparative analyses of Kickxellomycotina fungi.</title>
        <authorList>
            <person name="Reynolds N.K."/>
            <person name="Stajich J.E."/>
            <person name="Barry K."/>
            <person name="Grigoriev I.V."/>
            <person name="Crous P."/>
            <person name="Smith M.E."/>
        </authorList>
    </citation>
    <scope>NUCLEOTIDE SEQUENCE</scope>
    <source>
        <strain evidence="7">NBRC 32514</strain>
    </source>
</reference>
<comment type="similarity">
    <text evidence="1 6">Belongs to the DTD family.</text>
</comment>
<dbReference type="HAMAP" id="MF_00518">
    <property type="entry name" value="Deacylase_Dtd"/>
    <property type="match status" value="1"/>
</dbReference>
<accession>A0A9W8CSM7</accession>
<dbReference type="Proteomes" id="UP001149813">
    <property type="component" value="Unassembled WGS sequence"/>
</dbReference>
<dbReference type="GO" id="GO:0000049">
    <property type="term" value="F:tRNA binding"/>
    <property type="evidence" value="ECO:0007669"/>
    <property type="project" value="UniProtKB-KW"/>
</dbReference>
<organism evidence="7 8">
    <name type="scientific">Coemansia erecta</name>
    <dbReference type="NCBI Taxonomy" id="147472"/>
    <lineage>
        <taxon>Eukaryota</taxon>
        <taxon>Fungi</taxon>
        <taxon>Fungi incertae sedis</taxon>
        <taxon>Zoopagomycota</taxon>
        <taxon>Kickxellomycotina</taxon>
        <taxon>Kickxellomycetes</taxon>
        <taxon>Kickxellales</taxon>
        <taxon>Kickxellaceae</taxon>
        <taxon>Coemansia</taxon>
    </lineage>
</organism>
<dbReference type="PANTHER" id="PTHR10472:SF5">
    <property type="entry name" value="D-AMINOACYL-TRNA DEACYLASE 1"/>
    <property type="match status" value="1"/>
</dbReference>
<evidence type="ECO:0000256" key="1">
    <source>
        <dbReference type="ARBA" id="ARBA00009673"/>
    </source>
</evidence>
<dbReference type="PANTHER" id="PTHR10472">
    <property type="entry name" value="D-TYROSYL-TRNA TYR DEACYLASE"/>
    <property type="match status" value="1"/>
</dbReference>
<dbReference type="EC" id="3.1.1.96" evidence="2 6"/>
<sequence>MRAVLQKVLRASVTVDDRVVGEIGRGVCVLVGIHTDDTPEDLEYIAKKILTLRVFQEDPSNPSSSHWKKSVRDLNLEVLCVSQFTLCANTSKGSKPDFHSAMKSERSREMFDTLVRRLSELHYPEKIKTGAFGEMMQVSLVNDGPVTMSLDSRKFSYDAHKEQTKVAVEKAKAKDARRLVFASPSSTLSSATLNDP</sequence>
<dbReference type="NCBIfam" id="TIGR00256">
    <property type="entry name" value="D-aminoacyl-tRNA deacylase"/>
    <property type="match status" value="1"/>
</dbReference>
<dbReference type="AlphaFoldDB" id="A0A9W8CSM7"/>
<protein>
    <recommendedName>
        <fullName evidence="3 6">D-aminoacyl-tRNA deacylase</fullName>
        <ecNumber evidence="2 6">3.1.1.96</ecNumber>
    </recommendedName>
</protein>
<keyword evidence="6" id="KW-0694">RNA-binding</keyword>
<dbReference type="Gene3D" id="3.50.80.10">
    <property type="entry name" value="D-tyrosyl-tRNA(Tyr) deacylase"/>
    <property type="match status" value="1"/>
</dbReference>
<evidence type="ECO:0000313" key="8">
    <source>
        <dbReference type="Proteomes" id="UP001149813"/>
    </source>
</evidence>
<keyword evidence="8" id="KW-1185">Reference proteome</keyword>
<comment type="catalytic activity">
    <reaction evidence="4">
        <text>glycyl-tRNA(Ala) + H2O = tRNA(Ala) + glycine + H(+)</text>
        <dbReference type="Rhea" id="RHEA:53744"/>
        <dbReference type="Rhea" id="RHEA-COMP:9657"/>
        <dbReference type="Rhea" id="RHEA-COMP:13640"/>
        <dbReference type="ChEBI" id="CHEBI:15377"/>
        <dbReference type="ChEBI" id="CHEBI:15378"/>
        <dbReference type="ChEBI" id="CHEBI:57305"/>
        <dbReference type="ChEBI" id="CHEBI:78442"/>
        <dbReference type="ChEBI" id="CHEBI:78522"/>
        <dbReference type="EC" id="3.1.1.96"/>
    </reaction>
</comment>
<dbReference type="SUPFAM" id="SSF69500">
    <property type="entry name" value="DTD-like"/>
    <property type="match status" value="1"/>
</dbReference>
<dbReference type="InterPro" id="IPR023509">
    <property type="entry name" value="DTD-like_sf"/>
</dbReference>
<comment type="subcellular location">
    <subcellularLocation>
        <location evidence="6">Cytoplasm</location>
    </subcellularLocation>
</comment>
<proteinExistence type="inferred from homology"/>
<dbReference type="InterPro" id="IPR003732">
    <property type="entry name" value="Daa-tRNA_deacyls_DTD"/>
</dbReference>
<evidence type="ECO:0000256" key="4">
    <source>
        <dbReference type="ARBA" id="ARBA00047676"/>
    </source>
</evidence>
<name>A0A9W8CSM7_9FUNG</name>
<dbReference type="GO" id="GO:0051500">
    <property type="term" value="F:D-tyrosyl-tRNA(Tyr) deacylase activity"/>
    <property type="evidence" value="ECO:0007669"/>
    <property type="project" value="TreeGrafter"/>
</dbReference>
<dbReference type="Pfam" id="PF02580">
    <property type="entry name" value="Tyr_Deacylase"/>
    <property type="match status" value="1"/>
</dbReference>
<dbReference type="GO" id="GO:0005737">
    <property type="term" value="C:cytoplasm"/>
    <property type="evidence" value="ECO:0007669"/>
    <property type="project" value="UniProtKB-SubCell"/>
</dbReference>
<gene>
    <name evidence="7" type="primary">DTD1</name>
    <name evidence="7" type="ORF">LPJ53_002815</name>
</gene>
<evidence type="ECO:0000313" key="7">
    <source>
        <dbReference type="EMBL" id="KAJ1722801.1"/>
    </source>
</evidence>
<keyword evidence="6" id="KW-0963">Cytoplasm</keyword>
<comment type="catalytic activity">
    <reaction evidence="5">
        <text>a D-aminoacyl-tRNA + H2O = a tRNA + a D-alpha-amino acid + H(+)</text>
        <dbReference type="Rhea" id="RHEA:13953"/>
        <dbReference type="Rhea" id="RHEA-COMP:10123"/>
        <dbReference type="Rhea" id="RHEA-COMP:10124"/>
        <dbReference type="ChEBI" id="CHEBI:15377"/>
        <dbReference type="ChEBI" id="CHEBI:15378"/>
        <dbReference type="ChEBI" id="CHEBI:59871"/>
        <dbReference type="ChEBI" id="CHEBI:78442"/>
        <dbReference type="ChEBI" id="CHEBI:79333"/>
        <dbReference type="EC" id="3.1.1.96"/>
    </reaction>
</comment>
<evidence type="ECO:0000256" key="5">
    <source>
        <dbReference type="ARBA" id="ARBA00048018"/>
    </source>
</evidence>
<dbReference type="CDD" id="cd00563">
    <property type="entry name" value="Dtyr_deacylase"/>
    <property type="match status" value="1"/>
</dbReference>
<evidence type="ECO:0000256" key="3">
    <source>
        <dbReference type="ARBA" id="ARBA00020007"/>
    </source>
</evidence>
<dbReference type="OrthoDB" id="275783at2759"/>